<evidence type="ECO:0000313" key="10">
    <source>
        <dbReference type="Proteomes" id="UP000315010"/>
    </source>
</evidence>
<evidence type="ECO:0000256" key="4">
    <source>
        <dbReference type="ARBA" id="ARBA00023235"/>
    </source>
</evidence>
<evidence type="ECO:0000256" key="1">
    <source>
        <dbReference type="ARBA" id="ARBA00000971"/>
    </source>
</evidence>
<feature type="region of interest" description="Disordered" evidence="7">
    <location>
        <begin position="58"/>
        <end position="77"/>
    </location>
</feature>
<evidence type="ECO:0000256" key="5">
    <source>
        <dbReference type="PROSITE-ProRule" id="PRU00277"/>
    </source>
</evidence>
<protein>
    <recommendedName>
        <fullName evidence="6">Peptidyl-prolyl cis-trans isomerase</fullName>
        <ecNumber evidence="6">5.2.1.8</ecNumber>
    </recommendedName>
</protein>
<evidence type="ECO:0000259" key="8">
    <source>
        <dbReference type="PROSITE" id="PS50059"/>
    </source>
</evidence>
<evidence type="ECO:0000256" key="7">
    <source>
        <dbReference type="SAM" id="MobiDB-lite"/>
    </source>
</evidence>
<keyword evidence="3 5" id="KW-0697">Rotamase</keyword>
<reference evidence="9 10" key="1">
    <citation type="submission" date="2019-02" db="EMBL/GenBank/DDBJ databases">
        <title>Deep-cultivation of Planctomycetes and their phenomic and genomic characterization uncovers novel biology.</title>
        <authorList>
            <person name="Wiegand S."/>
            <person name="Jogler M."/>
            <person name="Boedeker C."/>
            <person name="Pinto D."/>
            <person name="Vollmers J."/>
            <person name="Rivas-Marin E."/>
            <person name="Kohn T."/>
            <person name="Peeters S.H."/>
            <person name="Heuer A."/>
            <person name="Rast P."/>
            <person name="Oberbeckmann S."/>
            <person name="Bunk B."/>
            <person name="Jeske O."/>
            <person name="Meyerdierks A."/>
            <person name="Storesund J.E."/>
            <person name="Kallscheuer N."/>
            <person name="Luecker S."/>
            <person name="Lage O.M."/>
            <person name="Pohl T."/>
            <person name="Merkel B.J."/>
            <person name="Hornburger P."/>
            <person name="Mueller R.-W."/>
            <person name="Bruemmer F."/>
            <person name="Labrenz M."/>
            <person name="Spormann A.M."/>
            <person name="Op Den Camp H."/>
            <person name="Overmann J."/>
            <person name="Amann R."/>
            <person name="Jetten M.S.M."/>
            <person name="Mascher T."/>
            <person name="Medema M.H."/>
            <person name="Devos D.P."/>
            <person name="Kaster A.-K."/>
            <person name="Ovreas L."/>
            <person name="Rohde M."/>
            <person name="Galperin M.Y."/>
            <person name="Jogler C."/>
        </authorList>
    </citation>
    <scope>NUCLEOTIDE SEQUENCE [LARGE SCALE GENOMIC DNA]</scope>
    <source>
        <strain evidence="9 10">CA13</strain>
    </source>
</reference>
<keyword evidence="4 5" id="KW-0413">Isomerase</keyword>
<dbReference type="Pfam" id="PF00254">
    <property type="entry name" value="FKBP_C"/>
    <property type="match status" value="1"/>
</dbReference>
<accession>A0A5C5ZC09</accession>
<dbReference type="FunFam" id="3.10.50.40:FF:000006">
    <property type="entry name" value="Peptidyl-prolyl cis-trans isomerase"/>
    <property type="match status" value="1"/>
</dbReference>
<dbReference type="PANTHER" id="PTHR43811">
    <property type="entry name" value="FKBP-TYPE PEPTIDYL-PROLYL CIS-TRANS ISOMERASE FKPA"/>
    <property type="match status" value="1"/>
</dbReference>
<dbReference type="EC" id="5.2.1.8" evidence="6"/>
<name>A0A5C5ZC09_9BACT</name>
<feature type="domain" description="PPIase FKBP-type" evidence="8">
    <location>
        <begin position="133"/>
        <end position="219"/>
    </location>
</feature>
<evidence type="ECO:0000256" key="6">
    <source>
        <dbReference type="RuleBase" id="RU003915"/>
    </source>
</evidence>
<dbReference type="SUPFAM" id="SSF54534">
    <property type="entry name" value="FKBP-like"/>
    <property type="match status" value="1"/>
</dbReference>
<dbReference type="AlphaFoldDB" id="A0A5C5ZC09"/>
<comment type="catalytic activity">
    <reaction evidence="1 5 6">
        <text>[protein]-peptidylproline (omega=180) = [protein]-peptidylproline (omega=0)</text>
        <dbReference type="Rhea" id="RHEA:16237"/>
        <dbReference type="Rhea" id="RHEA-COMP:10747"/>
        <dbReference type="Rhea" id="RHEA-COMP:10748"/>
        <dbReference type="ChEBI" id="CHEBI:83833"/>
        <dbReference type="ChEBI" id="CHEBI:83834"/>
        <dbReference type="EC" id="5.2.1.8"/>
    </reaction>
</comment>
<comment type="caution">
    <text evidence="9">The sequence shown here is derived from an EMBL/GenBank/DDBJ whole genome shotgun (WGS) entry which is preliminary data.</text>
</comment>
<evidence type="ECO:0000256" key="2">
    <source>
        <dbReference type="ARBA" id="ARBA00006577"/>
    </source>
</evidence>
<evidence type="ECO:0000313" key="9">
    <source>
        <dbReference type="EMBL" id="TWT84687.1"/>
    </source>
</evidence>
<feature type="compositionally biased region" description="Polar residues" evidence="7">
    <location>
        <begin position="68"/>
        <end position="77"/>
    </location>
</feature>
<dbReference type="InterPro" id="IPR046357">
    <property type="entry name" value="PPIase_dom_sf"/>
</dbReference>
<dbReference type="Proteomes" id="UP000315010">
    <property type="component" value="Unassembled WGS sequence"/>
</dbReference>
<keyword evidence="10" id="KW-1185">Reference proteome</keyword>
<evidence type="ECO:0000256" key="3">
    <source>
        <dbReference type="ARBA" id="ARBA00023110"/>
    </source>
</evidence>
<comment type="similarity">
    <text evidence="2 6">Belongs to the FKBP-type PPIase family.</text>
</comment>
<dbReference type="PANTHER" id="PTHR43811:SF19">
    <property type="entry name" value="39 KDA FK506-BINDING NUCLEAR PROTEIN"/>
    <property type="match status" value="1"/>
</dbReference>
<dbReference type="GO" id="GO:0003755">
    <property type="term" value="F:peptidyl-prolyl cis-trans isomerase activity"/>
    <property type="evidence" value="ECO:0007669"/>
    <property type="project" value="UniProtKB-UniRule"/>
</dbReference>
<sequence length="219" mass="23894">MPVFAKLPNEEWRQGSLPMGVLDGCGMRDWSVGTAMKIWLPWCLLSFVFMVPGCRSTAKPSPDMTPSPDISSELATSDTPTATWKPLTFVDKPELQAGTGAMDADTAPEFSTTDSGLKYRILRNTDGEKPTDASTVTVNYRGWLNSGKVFDSSYERGEPTSFPLRNVIDGWTEGMQLVGEGGMIELWVPSRLGYGERGSPGSIPAHSNLHFIVELVSVN</sequence>
<dbReference type="EMBL" id="SJPJ01000001">
    <property type="protein sequence ID" value="TWT84687.1"/>
    <property type="molecule type" value="Genomic_DNA"/>
</dbReference>
<organism evidence="9 10">
    <name type="scientific">Novipirellula herctigrandis</name>
    <dbReference type="NCBI Taxonomy" id="2527986"/>
    <lineage>
        <taxon>Bacteria</taxon>
        <taxon>Pseudomonadati</taxon>
        <taxon>Planctomycetota</taxon>
        <taxon>Planctomycetia</taxon>
        <taxon>Pirellulales</taxon>
        <taxon>Pirellulaceae</taxon>
        <taxon>Novipirellula</taxon>
    </lineage>
</organism>
<proteinExistence type="inferred from homology"/>
<dbReference type="Gene3D" id="3.10.50.40">
    <property type="match status" value="1"/>
</dbReference>
<dbReference type="PROSITE" id="PS50059">
    <property type="entry name" value="FKBP_PPIASE"/>
    <property type="match status" value="1"/>
</dbReference>
<gene>
    <name evidence="9" type="ORF">CA13_61670</name>
</gene>
<dbReference type="InterPro" id="IPR001179">
    <property type="entry name" value="PPIase_FKBP_dom"/>
</dbReference>